<evidence type="ECO:0000313" key="1">
    <source>
        <dbReference type="EMBL" id="QKF93700.1"/>
    </source>
</evidence>
<reference evidence="1 2" key="1">
    <citation type="submission" date="2020-04" db="EMBL/GenBank/DDBJ databases">
        <title>Advantages and limits of metagenomic assembly and binning of a giant virus.</title>
        <authorList>
            <person name="Schulz F."/>
            <person name="Andreani J."/>
            <person name="Francis R."/>
            <person name="Boudjemaa H."/>
            <person name="Bou Khalil J.Y."/>
            <person name="Lee J."/>
            <person name="La Scola B."/>
            <person name="Woyke T."/>
        </authorList>
    </citation>
    <scope>NUCLEOTIDE SEQUENCE [LARGE SCALE GENOMIC DNA]</scope>
    <source>
        <strain evidence="1 2">FV1/VV64</strain>
    </source>
</reference>
<accession>A0A7D3QWM0</accession>
<protein>
    <submittedName>
        <fullName evidence="1">Uncharacterized protein</fullName>
    </submittedName>
</protein>
<gene>
    <name evidence="1" type="ORF">Fadolivirus_1_242</name>
</gene>
<dbReference type="EMBL" id="MT418680">
    <property type="protein sequence ID" value="QKF93700.1"/>
    <property type="molecule type" value="Genomic_DNA"/>
</dbReference>
<organism evidence="1 2">
    <name type="scientific">Fadolivirus FV1/VV64</name>
    <dbReference type="NCBI Taxonomy" id="3070911"/>
    <lineage>
        <taxon>Viruses</taxon>
        <taxon>Varidnaviria</taxon>
        <taxon>Bamfordvirae</taxon>
        <taxon>Nucleocytoviricota</taxon>
        <taxon>Megaviricetes</taxon>
        <taxon>Imitervirales</taxon>
        <taxon>Mimiviridae</taxon>
        <taxon>Klosneuvirinae</taxon>
        <taxon>Fadolivirus</taxon>
        <taxon>Fadolivirus algeromassiliense</taxon>
    </lineage>
</organism>
<dbReference type="Proteomes" id="UP001162001">
    <property type="component" value="Segment"/>
</dbReference>
<evidence type="ECO:0000313" key="2">
    <source>
        <dbReference type="Proteomes" id="UP001162001"/>
    </source>
</evidence>
<name>A0A7D3QWM0_9VIRU</name>
<sequence length="280" mass="32503">MNSINLNGYSLEVLTDNEPVEKIIYHDTNYYALPNNTEYMIRLTNNRDVKTDATIWIDNERVGTWRVNPYSRITVERPGNMNRKFTLVRETSYQAKQAGVEVGLQVNGLIKVEFKPEKFSEYVPQIRDHTDYLQSYDPTGVHYLCKAYTDTVTPADKIHRFCAMNSNSYDRYVESNLLSPGATILGNQSNQQFKKVVPIDNVDTANITVIHTRLVVDDDKSTWRRKYIHLREANNVNNQTLVPPPINREHPSRPSKCFVNNNFAAQNKDWLDRYSGRYMN</sequence>
<keyword evidence="2" id="KW-1185">Reference proteome</keyword>
<proteinExistence type="predicted"/>